<keyword evidence="4" id="KW-0964">Secreted</keyword>
<keyword evidence="8" id="KW-1185">Reference proteome</keyword>
<evidence type="ECO:0000256" key="5">
    <source>
        <dbReference type="ARBA" id="ARBA00023143"/>
    </source>
</evidence>
<dbReference type="GO" id="GO:0005198">
    <property type="term" value="F:structural molecule activity"/>
    <property type="evidence" value="ECO:0007669"/>
    <property type="project" value="InterPro"/>
</dbReference>
<accession>A0A1I0APZ8</accession>
<evidence type="ECO:0000313" key="8">
    <source>
        <dbReference type="Proteomes" id="UP000242642"/>
    </source>
</evidence>
<comment type="similarity">
    <text evidence="3">Belongs to the bacterial flagellin family.</text>
</comment>
<dbReference type="RefSeq" id="WP_093318302.1">
    <property type="nucleotide sequence ID" value="NZ_FOHV01000006.1"/>
</dbReference>
<sequence>MAVINTNLLSIVANNNLFISKRGLASAIERLASGLRINSAKDDAAGQGIANRLTTNIRGFAQAKRNVSDGISIAQTTEGALSESNSNLHRIRELTVQAKNGSNSQEDLNTIQAEIRMRLDEIDRIVEQTQFNGKTVLNSNGNLTLQTGVNDNETVSIKTRAMRTEELGIHYFNVNGLDEFKSLTQEQADELTSHSGLSPNQLKISDVSAQDAITTYAQSSGLTADALNTDQKLYHGGDGNYYMKVDISQPVVSPNDEKFKALRIPTDNTPKTSLLIKVVKGDYQGNGEFTVKLPDNMNSIILGKISTEIAVNAPNNGLNLIRDDAAIESFTKAELLSILPNLAPSLINSLAEPIRFSYNFPWPVGSNGFAVSE</sequence>
<dbReference type="Pfam" id="PF00669">
    <property type="entry name" value="Flagellin_N"/>
    <property type="match status" value="1"/>
</dbReference>
<dbReference type="InterPro" id="IPR001492">
    <property type="entry name" value="Flagellin"/>
</dbReference>
<feature type="domain" description="Flagellin N-terminal" evidence="6">
    <location>
        <begin position="4"/>
        <end position="139"/>
    </location>
</feature>
<keyword evidence="7" id="KW-0969">Cilium</keyword>
<comment type="subcellular location">
    <subcellularLocation>
        <location evidence="1">Bacterial flagellum</location>
    </subcellularLocation>
    <subcellularLocation>
        <location evidence="2">Secreted</location>
    </subcellularLocation>
</comment>
<dbReference type="InterPro" id="IPR001029">
    <property type="entry name" value="Flagellin_N"/>
</dbReference>
<dbReference type="Gene3D" id="2.30.220.10">
    <property type="entry name" value="f41 fragment of flagellin, C-terminal domain"/>
    <property type="match status" value="1"/>
</dbReference>
<dbReference type="PANTHER" id="PTHR42792:SF2">
    <property type="entry name" value="FLAGELLIN"/>
    <property type="match status" value="1"/>
</dbReference>
<organism evidence="7 8">
    <name type="scientific">Thorsellia anophelis DSM 18579</name>
    <dbReference type="NCBI Taxonomy" id="1123402"/>
    <lineage>
        <taxon>Bacteria</taxon>
        <taxon>Pseudomonadati</taxon>
        <taxon>Pseudomonadota</taxon>
        <taxon>Gammaproteobacteria</taxon>
        <taxon>Enterobacterales</taxon>
        <taxon>Thorselliaceae</taxon>
        <taxon>Thorsellia</taxon>
    </lineage>
</organism>
<dbReference type="Gene3D" id="2.170.280.10">
    <property type="entry name" value="f41 fragment of flagellin, middle domain"/>
    <property type="match status" value="1"/>
</dbReference>
<proteinExistence type="inferred from homology"/>
<protein>
    <submittedName>
        <fullName evidence="7">Flagellin</fullName>
    </submittedName>
</protein>
<dbReference type="PANTHER" id="PTHR42792">
    <property type="entry name" value="FLAGELLIN"/>
    <property type="match status" value="1"/>
</dbReference>
<keyword evidence="7" id="KW-0282">Flagellum</keyword>
<dbReference type="AlphaFoldDB" id="A0A1I0APZ8"/>
<dbReference type="GO" id="GO:0005576">
    <property type="term" value="C:extracellular region"/>
    <property type="evidence" value="ECO:0007669"/>
    <property type="project" value="UniProtKB-SubCell"/>
</dbReference>
<evidence type="ECO:0000256" key="4">
    <source>
        <dbReference type="ARBA" id="ARBA00022525"/>
    </source>
</evidence>
<dbReference type="Proteomes" id="UP000242642">
    <property type="component" value="Unassembled WGS sequence"/>
</dbReference>
<name>A0A1I0APZ8_9GAMM</name>
<dbReference type="SUPFAM" id="SSF64518">
    <property type="entry name" value="Phase 1 flagellin"/>
    <property type="match status" value="1"/>
</dbReference>
<evidence type="ECO:0000256" key="1">
    <source>
        <dbReference type="ARBA" id="ARBA00004365"/>
    </source>
</evidence>
<dbReference type="PRINTS" id="PR00207">
    <property type="entry name" value="FLAGELLIN"/>
</dbReference>
<evidence type="ECO:0000313" key="7">
    <source>
        <dbReference type="EMBL" id="SES96254.1"/>
    </source>
</evidence>
<keyword evidence="5" id="KW-0975">Bacterial flagellum</keyword>
<dbReference type="Gene3D" id="1.20.1330.10">
    <property type="entry name" value="f41 fragment of flagellin, N-terminal domain"/>
    <property type="match status" value="1"/>
</dbReference>
<dbReference type="OrthoDB" id="9796789at2"/>
<evidence type="ECO:0000259" key="6">
    <source>
        <dbReference type="Pfam" id="PF00669"/>
    </source>
</evidence>
<dbReference type="GO" id="GO:0009288">
    <property type="term" value="C:bacterial-type flagellum"/>
    <property type="evidence" value="ECO:0007669"/>
    <property type="project" value="UniProtKB-SubCell"/>
</dbReference>
<reference evidence="8" key="1">
    <citation type="submission" date="2016-10" db="EMBL/GenBank/DDBJ databases">
        <authorList>
            <person name="Varghese N."/>
            <person name="Submissions S."/>
        </authorList>
    </citation>
    <scope>NUCLEOTIDE SEQUENCE [LARGE SCALE GENOMIC DNA]</scope>
    <source>
        <strain evidence="8">DSM 18579</strain>
    </source>
</reference>
<dbReference type="STRING" id="1123402.SAMN02583745_01008"/>
<dbReference type="EMBL" id="FOHV01000006">
    <property type="protein sequence ID" value="SES96254.1"/>
    <property type="molecule type" value="Genomic_DNA"/>
</dbReference>
<evidence type="ECO:0000256" key="3">
    <source>
        <dbReference type="ARBA" id="ARBA00005709"/>
    </source>
</evidence>
<evidence type="ECO:0000256" key="2">
    <source>
        <dbReference type="ARBA" id="ARBA00004613"/>
    </source>
</evidence>
<keyword evidence="7" id="KW-0966">Cell projection</keyword>
<gene>
    <name evidence="7" type="ORF">SAMN02583745_01008</name>
</gene>